<name>A0A9N7YT94_PLEPL</name>
<comment type="caution">
    <text evidence="2">The sequence shown here is derived from an EMBL/GenBank/DDBJ whole genome shotgun (WGS) entry which is preliminary data.</text>
</comment>
<evidence type="ECO:0000256" key="1">
    <source>
        <dbReference type="SAM" id="MobiDB-lite"/>
    </source>
</evidence>
<sequence>MWRSEAALGRGKPFANTPVAPHLSLHLFITRLQSSSLSQLSLTEEESLFIIQPTNTQGNALILPASAPLTTVTLHYIFLPPAQVEQNPSSFCKLVKSTSDELQQVNHQPGGFGSSVPTSPPGS</sequence>
<organism evidence="2 3">
    <name type="scientific">Pleuronectes platessa</name>
    <name type="common">European plaice</name>
    <dbReference type="NCBI Taxonomy" id="8262"/>
    <lineage>
        <taxon>Eukaryota</taxon>
        <taxon>Metazoa</taxon>
        <taxon>Chordata</taxon>
        <taxon>Craniata</taxon>
        <taxon>Vertebrata</taxon>
        <taxon>Euteleostomi</taxon>
        <taxon>Actinopterygii</taxon>
        <taxon>Neopterygii</taxon>
        <taxon>Teleostei</taxon>
        <taxon>Neoteleostei</taxon>
        <taxon>Acanthomorphata</taxon>
        <taxon>Carangaria</taxon>
        <taxon>Pleuronectiformes</taxon>
        <taxon>Pleuronectoidei</taxon>
        <taxon>Pleuronectidae</taxon>
        <taxon>Pleuronectes</taxon>
    </lineage>
</organism>
<evidence type="ECO:0000313" key="2">
    <source>
        <dbReference type="EMBL" id="CAB1443621.1"/>
    </source>
</evidence>
<reference evidence="2" key="1">
    <citation type="submission" date="2020-03" db="EMBL/GenBank/DDBJ databases">
        <authorList>
            <person name="Weist P."/>
        </authorList>
    </citation>
    <scope>NUCLEOTIDE SEQUENCE</scope>
</reference>
<dbReference type="AlphaFoldDB" id="A0A9N7YT94"/>
<keyword evidence="3" id="KW-1185">Reference proteome</keyword>
<dbReference type="EMBL" id="CADEAL010003135">
    <property type="protein sequence ID" value="CAB1443621.1"/>
    <property type="molecule type" value="Genomic_DNA"/>
</dbReference>
<dbReference type="Proteomes" id="UP001153269">
    <property type="component" value="Unassembled WGS sequence"/>
</dbReference>
<evidence type="ECO:0000313" key="3">
    <source>
        <dbReference type="Proteomes" id="UP001153269"/>
    </source>
</evidence>
<gene>
    <name evidence="2" type="ORF">PLEPLA_LOCUS31337</name>
</gene>
<protein>
    <submittedName>
        <fullName evidence="2">Uncharacterized protein</fullName>
    </submittedName>
</protein>
<accession>A0A9N7YT94</accession>
<feature type="region of interest" description="Disordered" evidence="1">
    <location>
        <begin position="103"/>
        <end position="123"/>
    </location>
</feature>
<proteinExistence type="predicted"/>